<proteinExistence type="predicted"/>
<evidence type="ECO:0000313" key="10">
    <source>
        <dbReference type="Proteomes" id="UP001147695"/>
    </source>
</evidence>
<organism evidence="9 10">
    <name type="scientific">Penicillium brevicompactum</name>
    <dbReference type="NCBI Taxonomy" id="5074"/>
    <lineage>
        <taxon>Eukaryota</taxon>
        <taxon>Fungi</taxon>
        <taxon>Dikarya</taxon>
        <taxon>Ascomycota</taxon>
        <taxon>Pezizomycotina</taxon>
        <taxon>Eurotiomycetes</taxon>
        <taxon>Eurotiomycetidae</taxon>
        <taxon>Eurotiales</taxon>
        <taxon>Aspergillaceae</taxon>
        <taxon>Penicillium</taxon>
    </lineage>
</organism>
<dbReference type="GO" id="GO:0003677">
    <property type="term" value="F:DNA binding"/>
    <property type="evidence" value="ECO:0007669"/>
    <property type="project" value="UniProtKB-KW"/>
</dbReference>
<dbReference type="SMART" id="SM00906">
    <property type="entry name" value="Fungal_trans"/>
    <property type="match status" value="1"/>
</dbReference>
<dbReference type="Proteomes" id="UP001147695">
    <property type="component" value="Unassembled WGS sequence"/>
</dbReference>
<dbReference type="Gene3D" id="4.10.240.10">
    <property type="entry name" value="Zn(2)-C6 fungal-type DNA-binding domain"/>
    <property type="match status" value="1"/>
</dbReference>
<feature type="compositionally biased region" description="Polar residues" evidence="7">
    <location>
        <begin position="253"/>
        <end position="272"/>
    </location>
</feature>
<evidence type="ECO:0000256" key="5">
    <source>
        <dbReference type="ARBA" id="ARBA00023163"/>
    </source>
</evidence>
<keyword evidence="2" id="KW-0479">Metal-binding</keyword>
<dbReference type="Gene3D" id="1.20.120.520">
    <property type="entry name" value="nmb1532 protein domain like"/>
    <property type="match status" value="1"/>
</dbReference>
<reference evidence="9" key="2">
    <citation type="journal article" date="2023" name="IMA Fungus">
        <title>Comparative genomic study of the Penicillium genus elucidates a diverse pangenome and 15 lateral gene transfer events.</title>
        <authorList>
            <person name="Petersen C."/>
            <person name="Sorensen T."/>
            <person name="Nielsen M.R."/>
            <person name="Sondergaard T.E."/>
            <person name="Sorensen J.L."/>
            <person name="Fitzpatrick D.A."/>
            <person name="Frisvad J.C."/>
            <person name="Nielsen K.L."/>
        </authorList>
    </citation>
    <scope>NUCLEOTIDE SEQUENCE</scope>
    <source>
        <strain evidence="9">IBT 35673</strain>
    </source>
</reference>
<feature type="region of interest" description="Disordered" evidence="7">
    <location>
        <begin position="356"/>
        <end position="376"/>
    </location>
</feature>
<evidence type="ECO:0000256" key="7">
    <source>
        <dbReference type="SAM" id="MobiDB-lite"/>
    </source>
</evidence>
<evidence type="ECO:0000256" key="2">
    <source>
        <dbReference type="ARBA" id="ARBA00022723"/>
    </source>
</evidence>
<dbReference type="CDD" id="cd00067">
    <property type="entry name" value="GAL4"/>
    <property type="match status" value="1"/>
</dbReference>
<dbReference type="PANTHER" id="PTHR31001:SF50">
    <property type="entry name" value="ZN(II)2CYS6 TRANSCRIPTION FACTOR (EUROFUNG)"/>
    <property type="match status" value="1"/>
</dbReference>
<dbReference type="Pfam" id="PF00172">
    <property type="entry name" value="Zn_clus"/>
    <property type="match status" value="1"/>
</dbReference>
<dbReference type="InterPro" id="IPR050613">
    <property type="entry name" value="Sec_Metabolite_Reg"/>
</dbReference>
<dbReference type="GO" id="GO:0006351">
    <property type="term" value="P:DNA-templated transcription"/>
    <property type="evidence" value="ECO:0007669"/>
    <property type="project" value="InterPro"/>
</dbReference>
<feature type="compositionally biased region" description="Basic and acidic residues" evidence="7">
    <location>
        <begin position="293"/>
        <end position="306"/>
    </location>
</feature>
<feature type="compositionally biased region" description="Polar residues" evidence="7">
    <location>
        <begin position="309"/>
        <end position="318"/>
    </location>
</feature>
<name>A0A9W9QJ33_PENBR</name>
<dbReference type="CDD" id="cd12148">
    <property type="entry name" value="fungal_TF_MHR"/>
    <property type="match status" value="1"/>
</dbReference>
<comment type="caution">
    <text evidence="9">The sequence shown here is derived from an EMBL/GenBank/DDBJ whole genome shotgun (WGS) entry which is preliminary data.</text>
</comment>
<dbReference type="SMART" id="SM00066">
    <property type="entry name" value="GAL4"/>
    <property type="match status" value="1"/>
</dbReference>
<dbReference type="CDD" id="cd12108">
    <property type="entry name" value="Hr-like"/>
    <property type="match status" value="1"/>
</dbReference>
<keyword evidence="3" id="KW-0805">Transcription regulation</keyword>
<feature type="region of interest" description="Disordered" evidence="7">
    <location>
        <begin position="250"/>
        <end position="272"/>
    </location>
</feature>
<dbReference type="EMBL" id="JAPZBQ010000003">
    <property type="protein sequence ID" value="KAJ5338896.1"/>
    <property type="molecule type" value="Genomic_DNA"/>
</dbReference>
<dbReference type="Pfam" id="PF04082">
    <property type="entry name" value="Fungal_trans"/>
    <property type="match status" value="1"/>
</dbReference>
<dbReference type="AlphaFoldDB" id="A0A9W9QJ33"/>
<evidence type="ECO:0000256" key="4">
    <source>
        <dbReference type="ARBA" id="ARBA00023125"/>
    </source>
</evidence>
<dbReference type="GO" id="GO:0000981">
    <property type="term" value="F:DNA-binding transcription factor activity, RNA polymerase II-specific"/>
    <property type="evidence" value="ECO:0007669"/>
    <property type="project" value="InterPro"/>
</dbReference>
<sequence length="866" mass="98184">MTTKYGPLSPREFKIFNRMAEKMQMLIRVFPFLATRMPAFANHDELIAQHEVIHKGLKKLEAYADDCLQGNIDLRYNELKGILDAFGATLWEHLDDEVRQLGAEETRKYWSVDEMTRMPMYWQPWSCSQMTKATPDLGAELTTHECGEGCFSNFQDFQLFSLFFHMAAESRRPKQLPRGGGSSLLQRSCHDCNRRKVRCNKESPCDNCVRLGIECTFPPPGRKPREKPIKKQSQKSHLLSRLSLLEQEVQKLGGQSQPRAPSTDQVEQQYRSQDPQIGWILPSWLAGNLEPDQSTKLDEHDSEPRGKTKSPQDNSATLSDEFGRLVLDRNSGTSRYVNHRVLTGLADQVKDIRDLFDGLSSPTPSEDDVSTPASAADREAESPFLFGYHSLASSLRCYHPSPTIGHLLLSVFEENVAPIIRIVFTSALRDLIQAAVTNPDELDKGSEALVFSVYFAAASSMTEEQCLGEMGETHATLTKRFRFAVEQALARAGFLHTRKLIVVQAAVLFLSCASHPRDAHFVWTMIAVVTRLGLGLGLHRDGVNFELSPYETEMRRRTWWYIYLLDVRTSESQATSPQIREGDYNTLLPLNINDEDLAPDMIEAPKERIGFTDMTLTLVRCEILISHRKLVQISDPTVSVSTQQAILESRLLAVDECRQALDNRYVQHCDLGIPIQWVTATIARVALARLWLVSHFSLMTADGFQPDLWPEKCDVLMLTAIEVLEFVYLLETHENTAQWSWLFQGYVQWQSFAFVLSELCVRPISTLADRAWMAVNRVYDRWNGPMSHGPGLMMRSLERLRARAATARERELTQSQMAAPIQQGLDDTYLRDTRMANQTEQLAEDLLSVDTASLDIFRGVVNDIGI</sequence>
<evidence type="ECO:0000259" key="8">
    <source>
        <dbReference type="PROSITE" id="PS50048"/>
    </source>
</evidence>
<feature type="compositionally biased region" description="Basic residues" evidence="7">
    <location>
        <begin position="222"/>
        <end position="234"/>
    </location>
</feature>
<feature type="domain" description="Zn(2)-C6 fungal-type" evidence="8">
    <location>
        <begin position="188"/>
        <end position="217"/>
    </location>
</feature>
<reference evidence="9" key="1">
    <citation type="submission" date="2022-12" db="EMBL/GenBank/DDBJ databases">
        <authorList>
            <person name="Petersen C."/>
        </authorList>
    </citation>
    <scope>NUCLEOTIDE SEQUENCE</scope>
    <source>
        <strain evidence="9">IBT 35673</strain>
    </source>
</reference>
<dbReference type="PANTHER" id="PTHR31001">
    <property type="entry name" value="UNCHARACTERIZED TRANSCRIPTIONAL REGULATORY PROTEIN"/>
    <property type="match status" value="1"/>
</dbReference>
<evidence type="ECO:0000313" key="9">
    <source>
        <dbReference type="EMBL" id="KAJ5338896.1"/>
    </source>
</evidence>
<dbReference type="PROSITE" id="PS50048">
    <property type="entry name" value="ZN2_CY6_FUNGAL_2"/>
    <property type="match status" value="1"/>
</dbReference>
<accession>A0A9W9QJ33</accession>
<protein>
    <recommendedName>
        <fullName evidence="8">Zn(2)-C6 fungal-type domain-containing protein</fullName>
    </recommendedName>
</protein>
<dbReference type="InterPro" id="IPR001138">
    <property type="entry name" value="Zn2Cys6_DnaBD"/>
</dbReference>
<keyword evidence="5" id="KW-0804">Transcription</keyword>
<dbReference type="GO" id="GO:0008270">
    <property type="term" value="F:zinc ion binding"/>
    <property type="evidence" value="ECO:0007669"/>
    <property type="project" value="InterPro"/>
</dbReference>
<dbReference type="GO" id="GO:0005634">
    <property type="term" value="C:nucleus"/>
    <property type="evidence" value="ECO:0007669"/>
    <property type="project" value="UniProtKB-SubCell"/>
</dbReference>
<feature type="region of interest" description="Disordered" evidence="7">
    <location>
        <begin position="290"/>
        <end position="322"/>
    </location>
</feature>
<evidence type="ECO:0000256" key="3">
    <source>
        <dbReference type="ARBA" id="ARBA00023015"/>
    </source>
</evidence>
<feature type="region of interest" description="Disordered" evidence="7">
    <location>
        <begin position="217"/>
        <end position="237"/>
    </location>
</feature>
<dbReference type="InterPro" id="IPR036864">
    <property type="entry name" value="Zn2-C6_fun-type_DNA-bd_sf"/>
</dbReference>
<evidence type="ECO:0000256" key="1">
    <source>
        <dbReference type="ARBA" id="ARBA00004123"/>
    </source>
</evidence>
<comment type="subcellular location">
    <subcellularLocation>
        <location evidence="1">Nucleus</location>
    </subcellularLocation>
</comment>
<gene>
    <name evidence="9" type="ORF">N7452_005624</name>
</gene>
<dbReference type="SUPFAM" id="SSF57701">
    <property type="entry name" value="Zn2/Cys6 DNA-binding domain"/>
    <property type="match status" value="1"/>
</dbReference>
<keyword evidence="4" id="KW-0238">DNA-binding</keyword>
<dbReference type="InterPro" id="IPR007219">
    <property type="entry name" value="XnlR_reg_dom"/>
</dbReference>
<evidence type="ECO:0000256" key="6">
    <source>
        <dbReference type="ARBA" id="ARBA00023242"/>
    </source>
</evidence>
<keyword evidence="6" id="KW-0539">Nucleus</keyword>